<dbReference type="PANTHER" id="PTHR36836:SF1">
    <property type="entry name" value="COLANIC ACID BIOSYNTHESIS PROTEIN WCAK"/>
    <property type="match status" value="1"/>
</dbReference>
<accession>A0ABS6HM62</accession>
<dbReference type="Pfam" id="PF04230">
    <property type="entry name" value="PS_pyruv_trans"/>
    <property type="match status" value="1"/>
</dbReference>
<sequence>MSWTAHDRVNSNHTWPQWRVTWADLLSRKSESRSRVIAFFGLFGVGNIGNEASLSTALQAARELDPAAELVCVCPHPDIVRREHGITAVPIHQASQHGRRPDAPAGPRLVRILQRPFYEIARWMAVHRFLRHVDLVIVPGTGILDDFGDRPRGMPYHLFRWSSMAKLAGKPFTFLSVGAGPITHPLSRFLMKSAVRLSGYCSYRDNVSCTYMSKIGATSPTSPVMPDIVFALARPNSSEKNASGTTIGLGVMSYYGWANDAVSGDHTFRTYIDNMATIACSIIGEGHALRILIGERCDRYAVDALLEAIRLRGGVDTDGVIDEPIESMSDLLGQIERTDAVIGTRYHNVVGALMMNRPVVSLGYSAKFNDVMTSVGLGRYCHNVEALEPEAVLRDLHELLANWRDFSPAVEAGNREFMGRLALQFKAVFDGFSVDSEP</sequence>
<keyword evidence="3" id="KW-1185">Reference proteome</keyword>
<evidence type="ECO:0000313" key="2">
    <source>
        <dbReference type="EMBL" id="MBU8823754.1"/>
    </source>
</evidence>
<dbReference type="EMBL" id="JAHBOM010000008">
    <property type="protein sequence ID" value="MBU8823754.1"/>
    <property type="molecule type" value="Genomic_DNA"/>
</dbReference>
<comment type="caution">
    <text evidence="2">The sequence shown here is derived from an EMBL/GenBank/DDBJ whole genome shotgun (WGS) entry which is preliminary data.</text>
</comment>
<dbReference type="PANTHER" id="PTHR36836">
    <property type="entry name" value="COLANIC ACID BIOSYNTHESIS PROTEIN WCAK"/>
    <property type="match status" value="1"/>
</dbReference>
<keyword evidence="2" id="KW-0808">Transferase</keyword>
<evidence type="ECO:0000313" key="3">
    <source>
        <dbReference type="Proteomes" id="UP000696413"/>
    </source>
</evidence>
<proteinExistence type="predicted"/>
<dbReference type="Proteomes" id="UP000696413">
    <property type="component" value="Unassembled WGS sequence"/>
</dbReference>
<organism evidence="2 3">
    <name type="scientific">Mycolicibacterium goodii</name>
    <name type="common">Mycobacterium goodii</name>
    <dbReference type="NCBI Taxonomy" id="134601"/>
    <lineage>
        <taxon>Bacteria</taxon>
        <taxon>Bacillati</taxon>
        <taxon>Actinomycetota</taxon>
        <taxon>Actinomycetes</taxon>
        <taxon>Mycobacteriales</taxon>
        <taxon>Mycobacteriaceae</taxon>
        <taxon>Mycolicibacterium</taxon>
    </lineage>
</organism>
<protein>
    <submittedName>
        <fullName evidence="2">Polysaccharide pyruvyl transferase family protein</fullName>
    </submittedName>
</protein>
<dbReference type="GO" id="GO:0016740">
    <property type="term" value="F:transferase activity"/>
    <property type="evidence" value="ECO:0007669"/>
    <property type="project" value="UniProtKB-KW"/>
</dbReference>
<dbReference type="InterPro" id="IPR007345">
    <property type="entry name" value="Polysacch_pyruvyl_Trfase"/>
</dbReference>
<gene>
    <name evidence="2" type="ORF">KL859_12855</name>
</gene>
<name>A0ABS6HM62_MYCGD</name>
<reference evidence="2 3" key="1">
    <citation type="submission" date="2021-05" db="EMBL/GenBank/DDBJ databases">
        <title>Draft Genome Sequences of Clinical Respiratory Isolates of Mycobacterium goodii Recovered in Ireland.</title>
        <authorList>
            <person name="Flanagan P.R."/>
            <person name="Mok S."/>
            <person name="Roycroft E."/>
            <person name="Rogers T.R."/>
            <person name="Fitzgibbon M."/>
        </authorList>
    </citation>
    <scope>NUCLEOTIDE SEQUENCE [LARGE SCALE GENOMIC DNA]</scope>
    <source>
        <strain evidence="2 3">14IE55</strain>
    </source>
</reference>
<evidence type="ECO:0000259" key="1">
    <source>
        <dbReference type="Pfam" id="PF04230"/>
    </source>
</evidence>
<feature type="domain" description="Polysaccharide pyruvyl transferase" evidence="1">
    <location>
        <begin position="47"/>
        <end position="365"/>
    </location>
</feature>